<evidence type="ECO:0000259" key="2">
    <source>
        <dbReference type="Pfam" id="PF08277"/>
    </source>
</evidence>
<dbReference type="AlphaFoldDB" id="A0A1Y1XG15"/>
<dbReference type="OrthoDB" id="2130477at2759"/>
<name>A0A1Y1XG15_9FUNG</name>
<evidence type="ECO:0000313" key="4">
    <source>
        <dbReference type="Proteomes" id="UP000193944"/>
    </source>
</evidence>
<comment type="caution">
    <text evidence="3">The sequence shown here is derived from an EMBL/GenBank/DDBJ whole genome shotgun (WGS) entry which is preliminary data.</text>
</comment>
<accession>A0A1Y1XG15</accession>
<protein>
    <recommendedName>
        <fullName evidence="2">PAN-3 domain-containing protein</fullName>
    </recommendedName>
</protein>
<evidence type="ECO:0000313" key="3">
    <source>
        <dbReference type="EMBL" id="ORX84695.1"/>
    </source>
</evidence>
<reference evidence="3 4" key="2">
    <citation type="submission" date="2016-08" db="EMBL/GenBank/DDBJ databases">
        <title>Pervasive Adenine N6-methylation of Active Genes in Fungi.</title>
        <authorList>
            <consortium name="DOE Joint Genome Institute"/>
            <person name="Mondo S.J."/>
            <person name="Dannebaum R.O."/>
            <person name="Kuo R.C."/>
            <person name="Labutti K."/>
            <person name="Haridas S."/>
            <person name="Kuo A."/>
            <person name="Salamov A."/>
            <person name="Ahrendt S.R."/>
            <person name="Lipzen A."/>
            <person name="Sullivan W."/>
            <person name="Andreopoulos W.B."/>
            <person name="Clum A."/>
            <person name="Lindquist E."/>
            <person name="Daum C."/>
            <person name="Ramamoorthy G.K."/>
            <person name="Gryganskyi A."/>
            <person name="Culley D."/>
            <person name="Magnuson J.K."/>
            <person name="James T.Y."/>
            <person name="O'Malley M.A."/>
            <person name="Stajich J.E."/>
            <person name="Spatafora J.W."/>
            <person name="Visel A."/>
            <person name="Grigoriev I.V."/>
        </authorList>
    </citation>
    <scope>NUCLEOTIDE SEQUENCE [LARGE SCALE GENOMIC DNA]</scope>
    <source>
        <strain evidence="3 4">S4</strain>
    </source>
</reference>
<dbReference type="Proteomes" id="UP000193944">
    <property type="component" value="Unassembled WGS sequence"/>
</dbReference>
<dbReference type="InterPro" id="IPR006583">
    <property type="entry name" value="PAN-3_domain"/>
</dbReference>
<proteinExistence type="predicted"/>
<keyword evidence="1" id="KW-1133">Transmembrane helix</keyword>
<evidence type="ECO:0000256" key="1">
    <source>
        <dbReference type="SAM" id="Phobius"/>
    </source>
</evidence>
<feature type="domain" description="PAN-3" evidence="2">
    <location>
        <begin position="96"/>
        <end position="135"/>
    </location>
</feature>
<sequence>MAVQFTNINNKDWVFFQGKYLFSDDEKTKILISDKTKKKLKDCINSCGDNNKCHWFYWNTEDGKCKQYSFIENIDSTFQWRYDSYKYEKTEVPKEVFNNAHQTETQEQCLNDCYNDVNCVAVNYIQKLKDCRIFYNYSNGNYYYGYYVIQQNSEHVGGEPTSIGNDIYDVKANIESNFSKIIGNILTYLLTAFLIGFVIFILYHFKKDWDKKRKNPPEQLNV</sequence>
<reference evidence="3 4" key="1">
    <citation type="submission" date="2016-08" db="EMBL/GenBank/DDBJ databases">
        <title>A Parts List for Fungal Cellulosomes Revealed by Comparative Genomics.</title>
        <authorList>
            <consortium name="DOE Joint Genome Institute"/>
            <person name="Haitjema C.H."/>
            <person name="Gilmore S.P."/>
            <person name="Henske J.K."/>
            <person name="Solomon K.V."/>
            <person name="De Groot R."/>
            <person name="Kuo A."/>
            <person name="Mondo S.J."/>
            <person name="Salamov A.A."/>
            <person name="Labutti K."/>
            <person name="Zhao Z."/>
            <person name="Chiniquy J."/>
            <person name="Barry K."/>
            <person name="Brewer H.M."/>
            <person name="Purvine S.O."/>
            <person name="Wright A.T."/>
            <person name="Boxma B."/>
            <person name="Van Alen T."/>
            <person name="Hackstein J.H."/>
            <person name="Baker S.E."/>
            <person name="Grigoriev I.V."/>
            <person name="O'Malley M.A."/>
        </authorList>
    </citation>
    <scope>NUCLEOTIDE SEQUENCE [LARGE SCALE GENOMIC DNA]</scope>
    <source>
        <strain evidence="3 4">S4</strain>
    </source>
</reference>
<feature type="transmembrane region" description="Helical" evidence="1">
    <location>
        <begin position="185"/>
        <end position="205"/>
    </location>
</feature>
<dbReference type="Pfam" id="PF08277">
    <property type="entry name" value="PAN_3"/>
    <property type="match status" value="1"/>
</dbReference>
<organism evidence="3 4">
    <name type="scientific">Anaeromyces robustus</name>
    <dbReference type="NCBI Taxonomy" id="1754192"/>
    <lineage>
        <taxon>Eukaryota</taxon>
        <taxon>Fungi</taxon>
        <taxon>Fungi incertae sedis</taxon>
        <taxon>Chytridiomycota</taxon>
        <taxon>Chytridiomycota incertae sedis</taxon>
        <taxon>Neocallimastigomycetes</taxon>
        <taxon>Neocallimastigales</taxon>
        <taxon>Neocallimastigaceae</taxon>
        <taxon>Anaeromyces</taxon>
    </lineage>
</organism>
<keyword evidence="1" id="KW-0472">Membrane</keyword>
<dbReference type="EMBL" id="MCFG01000047">
    <property type="protein sequence ID" value="ORX84695.1"/>
    <property type="molecule type" value="Genomic_DNA"/>
</dbReference>
<keyword evidence="4" id="KW-1185">Reference proteome</keyword>
<gene>
    <name evidence="3" type="ORF">BCR32DRAFT_291153</name>
</gene>
<keyword evidence="1" id="KW-0812">Transmembrane</keyword>